<proteinExistence type="inferred from homology"/>
<evidence type="ECO:0000259" key="8">
    <source>
        <dbReference type="Pfam" id="PF02108"/>
    </source>
</evidence>
<dbReference type="CDD" id="cd06503">
    <property type="entry name" value="ATP-synt_Fo_b"/>
    <property type="match status" value="1"/>
</dbReference>
<dbReference type="PANTHER" id="PTHR34982:SF1">
    <property type="entry name" value="FLAGELLAR ASSEMBLY PROTEIN FLIH"/>
    <property type="match status" value="1"/>
</dbReference>
<keyword evidence="5" id="KW-0653">Protein transport</keyword>
<feature type="domain" description="Flagellar assembly protein FliH/Type III secretion system HrpE" evidence="8">
    <location>
        <begin position="122"/>
        <end position="248"/>
    </location>
</feature>
<evidence type="ECO:0000313" key="9">
    <source>
        <dbReference type="EMBL" id="AGL01657.1"/>
    </source>
</evidence>
<gene>
    <name evidence="9" type="ORF">Desgi_2228</name>
</gene>
<dbReference type="GO" id="GO:0044781">
    <property type="term" value="P:bacterial-type flagellum organization"/>
    <property type="evidence" value="ECO:0007669"/>
    <property type="project" value="UniProtKB-KW"/>
</dbReference>
<keyword evidence="3" id="KW-0813">Transport</keyword>
<feature type="coiled-coil region" evidence="7">
    <location>
        <begin position="121"/>
        <end position="152"/>
    </location>
</feature>
<dbReference type="SUPFAM" id="SSF160527">
    <property type="entry name" value="V-type ATPase subunit E-like"/>
    <property type="match status" value="1"/>
</dbReference>
<comment type="function">
    <text evidence="1">Needed for flagellar regrowth and assembly.</text>
</comment>
<evidence type="ECO:0000256" key="7">
    <source>
        <dbReference type="SAM" id="Coils"/>
    </source>
</evidence>
<dbReference type="Pfam" id="PF02108">
    <property type="entry name" value="FliH"/>
    <property type="match status" value="1"/>
</dbReference>
<keyword evidence="9" id="KW-0969">Cilium</keyword>
<dbReference type="HOGENOM" id="CLU_062625_1_1_9"/>
<dbReference type="GO" id="GO:0015031">
    <property type="term" value="P:protein transport"/>
    <property type="evidence" value="ECO:0007669"/>
    <property type="project" value="UniProtKB-KW"/>
</dbReference>
<dbReference type="Proteomes" id="UP000013520">
    <property type="component" value="Chromosome"/>
</dbReference>
<protein>
    <submittedName>
        <fullName evidence="9">Flagellar biosynthesis/type III secretory pathway protein</fullName>
    </submittedName>
</protein>
<evidence type="ECO:0000256" key="3">
    <source>
        <dbReference type="ARBA" id="ARBA00022448"/>
    </source>
</evidence>
<keyword evidence="9" id="KW-0966">Cell projection</keyword>
<sequence length="262" mass="29422">MPSLHKIIIRDKETGNGDLISWKSIGLRHDFIKNNNNSFSQNEPHPKIVMDLLASARKEAEGIKKQAQAKAAELMDSAKQKAIAEAERIKADAARQGYDKGYDEGYRAALEEAGKEADKIRARAKSVLVQAEENRREKINNLREEIRDLAIDIAEKIVTKELEIKSDAVLTIAQEAIQLVSNRKYIVLWVHPEEEEICQKHRDQLLKHLPPKAEVHIMTDETVARGGCIVETDYGKVDATLSNRWQTLLKAINEGLDAGTGK</sequence>
<organism evidence="9 10">
    <name type="scientific">Desulfoscipio gibsoniae DSM 7213</name>
    <dbReference type="NCBI Taxonomy" id="767817"/>
    <lineage>
        <taxon>Bacteria</taxon>
        <taxon>Bacillati</taxon>
        <taxon>Bacillota</taxon>
        <taxon>Clostridia</taxon>
        <taxon>Eubacteriales</taxon>
        <taxon>Desulfallaceae</taxon>
        <taxon>Desulfoscipio</taxon>
    </lineage>
</organism>
<dbReference type="InterPro" id="IPR018035">
    <property type="entry name" value="Flagellar_FliH/T3SS_HrpE"/>
</dbReference>
<keyword evidence="6" id="KW-1006">Bacterial flagellum protein export</keyword>
<evidence type="ECO:0000313" key="10">
    <source>
        <dbReference type="Proteomes" id="UP000013520"/>
    </source>
</evidence>
<dbReference type="eggNOG" id="COG1317">
    <property type="taxonomic scope" value="Bacteria"/>
</dbReference>
<reference evidence="9 10" key="1">
    <citation type="submission" date="2012-01" db="EMBL/GenBank/DDBJ databases">
        <title>Complete sequence of Desulfotomaculum gibsoniae DSM 7213.</title>
        <authorList>
            <consortium name="US DOE Joint Genome Institute"/>
            <person name="Lucas S."/>
            <person name="Han J."/>
            <person name="Lapidus A."/>
            <person name="Cheng J.-F."/>
            <person name="Goodwin L."/>
            <person name="Pitluck S."/>
            <person name="Peters L."/>
            <person name="Ovchinnikova G."/>
            <person name="Teshima H."/>
            <person name="Detter J.C."/>
            <person name="Han C."/>
            <person name="Tapia R."/>
            <person name="Land M."/>
            <person name="Hauser L."/>
            <person name="Kyrpides N."/>
            <person name="Ivanova N."/>
            <person name="Pagani I."/>
            <person name="Parshina S."/>
            <person name="Plugge C."/>
            <person name="Muyzer G."/>
            <person name="Kuever J."/>
            <person name="Ivanova A."/>
            <person name="Nazina T."/>
            <person name="Klenk H.-P."/>
            <person name="Brambilla E."/>
            <person name="Spring S."/>
            <person name="Stams A.F."/>
            <person name="Woyke T."/>
        </authorList>
    </citation>
    <scope>NUCLEOTIDE SEQUENCE [LARGE SCALE GENOMIC DNA]</scope>
    <source>
        <strain evidence="9 10">DSM 7213</strain>
    </source>
</reference>
<keyword evidence="7" id="KW-0175">Coiled coil</keyword>
<dbReference type="EMBL" id="CP003273">
    <property type="protein sequence ID" value="AGL01657.1"/>
    <property type="molecule type" value="Genomic_DNA"/>
</dbReference>
<evidence type="ECO:0000256" key="5">
    <source>
        <dbReference type="ARBA" id="ARBA00022927"/>
    </source>
</evidence>
<dbReference type="STRING" id="767817.Desgi_2228"/>
<dbReference type="KEGG" id="dgi:Desgi_2228"/>
<dbReference type="GO" id="GO:0005829">
    <property type="term" value="C:cytosol"/>
    <property type="evidence" value="ECO:0007669"/>
    <property type="project" value="TreeGrafter"/>
</dbReference>
<dbReference type="PANTHER" id="PTHR34982">
    <property type="entry name" value="YOP PROTEINS TRANSLOCATION PROTEIN L"/>
    <property type="match status" value="1"/>
</dbReference>
<evidence type="ECO:0000256" key="2">
    <source>
        <dbReference type="ARBA" id="ARBA00006602"/>
    </source>
</evidence>
<keyword evidence="4" id="KW-1005">Bacterial flagellum biogenesis</keyword>
<keyword evidence="10" id="KW-1185">Reference proteome</keyword>
<evidence type="ECO:0000256" key="6">
    <source>
        <dbReference type="ARBA" id="ARBA00023225"/>
    </source>
</evidence>
<dbReference type="RefSeq" id="WP_006522088.1">
    <property type="nucleotide sequence ID" value="NC_021184.1"/>
</dbReference>
<accession>R4KJ52</accession>
<keyword evidence="9" id="KW-0282">Flagellum</keyword>
<name>R4KJ52_9FIRM</name>
<evidence type="ECO:0000256" key="4">
    <source>
        <dbReference type="ARBA" id="ARBA00022795"/>
    </source>
</evidence>
<comment type="similarity">
    <text evidence="2">Belongs to the FliH family.</text>
</comment>
<dbReference type="OrthoDB" id="1805933at2"/>
<evidence type="ECO:0000256" key="1">
    <source>
        <dbReference type="ARBA" id="ARBA00003041"/>
    </source>
</evidence>
<dbReference type="InterPro" id="IPR051472">
    <property type="entry name" value="T3SS_Stator/FliH"/>
</dbReference>
<dbReference type="AlphaFoldDB" id="R4KJ52"/>